<name>A0A5K1UU94_ENTHI</name>
<dbReference type="EMBL" id="BDEQ01000001">
    <property type="protein sequence ID" value="GAT96370.1"/>
    <property type="molecule type" value="Genomic_DNA"/>
</dbReference>
<dbReference type="Pfam" id="PF13202">
    <property type="entry name" value="EF-hand_5"/>
    <property type="match status" value="1"/>
</dbReference>
<dbReference type="VEuPathDB" id="AmoebaDB:KM1_015920"/>
<sequence>MSVLKSSFGTRFAFYSLDTNRTGKISFDVLNKYIYNLLSIEEDADKELCIFLCMLCDVDNDGLLSYEEFLHLFYCYSIHTQKDFFKIQVDIIIAVFIKLSRGTDRKCQGYVERDDLVYALRKLKSYDFKILNQYDAIFQKLINYCDSKGKGTTLSEYEFITYVVKPEYMNLHYSSHYETLFNKWIKGKKDFMTKQEFSNYLKFRFPDGIGVKKSDEIIFTLIATDDKFTKTDLNMFGRLVSLLNDLCGKSHCLDKNQCYELFFRLVDEDNSGSIEGEELTMMVNALKLGLVKNIKLLKEVAEGTSLTKEQFVKYLTK</sequence>
<reference evidence="3 4" key="1">
    <citation type="submission" date="2016-05" db="EMBL/GenBank/DDBJ databases">
        <title>First whole genome sequencing of Entamoeba histolytica HM1:IMSS-clone-6.</title>
        <authorList>
            <person name="Mukherjee Avik.K."/>
            <person name="Izumyama S."/>
            <person name="Nakada-Tsukui K."/>
            <person name="Nozaki T."/>
        </authorList>
    </citation>
    <scope>NUCLEOTIDE SEQUENCE [LARGE SCALE GENOMIC DNA]</scope>
    <source>
        <strain evidence="3 4">HM1:IMSS clone 6</strain>
    </source>
</reference>
<protein>
    <submittedName>
        <fullName evidence="3">EF-hand calcium-binding domain containing protein</fullName>
    </submittedName>
</protein>
<dbReference type="InterPro" id="IPR011992">
    <property type="entry name" value="EF-hand-dom_pair"/>
</dbReference>
<comment type="caution">
    <text evidence="3">The sequence shown here is derived from an EMBL/GenBank/DDBJ whole genome shotgun (WGS) entry which is preliminary data.</text>
</comment>
<proteinExistence type="predicted"/>
<dbReference type="VEuPathDB" id="AmoebaDB:EHI_168390"/>
<evidence type="ECO:0000313" key="4">
    <source>
        <dbReference type="Proteomes" id="UP000078387"/>
    </source>
</evidence>
<dbReference type="VEuPathDB" id="AmoebaDB:EHI5A_015160"/>
<feature type="domain" description="EF-hand" evidence="2">
    <location>
        <begin position="254"/>
        <end position="289"/>
    </location>
</feature>
<dbReference type="VEuPathDB" id="AmoebaDB:EHI7A_169640"/>
<evidence type="ECO:0000256" key="1">
    <source>
        <dbReference type="ARBA" id="ARBA00022837"/>
    </source>
</evidence>
<dbReference type="AlphaFoldDB" id="A0A5K1UU94"/>
<gene>
    <name evidence="3" type="ORF">CL6EHI_168390</name>
</gene>
<accession>A0A5K1UU94</accession>
<organism evidence="3 4">
    <name type="scientific">Entamoeba histolytica</name>
    <dbReference type="NCBI Taxonomy" id="5759"/>
    <lineage>
        <taxon>Eukaryota</taxon>
        <taxon>Amoebozoa</taxon>
        <taxon>Evosea</taxon>
        <taxon>Archamoebae</taxon>
        <taxon>Mastigamoebida</taxon>
        <taxon>Entamoebidae</taxon>
        <taxon>Entamoeba</taxon>
    </lineage>
</organism>
<dbReference type="InterPro" id="IPR018247">
    <property type="entry name" value="EF_Hand_1_Ca_BS"/>
</dbReference>
<evidence type="ECO:0000313" key="3">
    <source>
        <dbReference type="EMBL" id="GAT96370.1"/>
    </source>
</evidence>
<dbReference type="InterPro" id="IPR002048">
    <property type="entry name" value="EF_hand_dom"/>
</dbReference>
<dbReference type="OMA" id="LHYTSHY"/>
<dbReference type="Gene3D" id="1.10.238.10">
    <property type="entry name" value="EF-hand"/>
    <property type="match status" value="2"/>
</dbReference>
<dbReference type="Pfam" id="PF13499">
    <property type="entry name" value="EF-hand_7"/>
    <property type="match status" value="1"/>
</dbReference>
<feature type="domain" description="EF-hand" evidence="2">
    <location>
        <begin position="44"/>
        <end position="79"/>
    </location>
</feature>
<dbReference type="PROSITE" id="PS50222">
    <property type="entry name" value="EF_HAND_2"/>
    <property type="match status" value="2"/>
</dbReference>
<dbReference type="VEuPathDB" id="AmoebaDB:EHI8A_185800"/>
<keyword evidence="1" id="KW-0106">Calcium</keyword>
<dbReference type="Proteomes" id="UP000078387">
    <property type="component" value="Unassembled WGS sequence"/>
</dbReference>
<dbReference type="SMART" id="SM00054">
    <property type="entry name" value="EFh"/>
    <property type="match status" value="3"/>
</dbReference>
<dbReference type="GO" id="GO:0005509">
    <property type="term" value="F:calcium ion binding"/>
    <property type="evidence" value="ECO:0007669"/>
    <property type="project" value="InterPro"/>
</dbReference>
<dbReference type="PROSITE" id="PS00018">
    <property type="entry name" value="EF_HAND_1"/>
    <property type="match status" value="2"/>
</dbReference>
<evidence type="ECO:0000259" key="2">
    <source>
        <dbReference type="PROSITE" id="PS50222"/>
    </source>
</evidence>
<dbReference type="SUPFAM" id="SSF47473">
    <property type="entry name" value="EF-hand"/>
    <property type="match status" value="2"/>
</dbReference>